<dbReference type="GeneID" id="115928489"/>
<reference evidence="3" key="1">
    <citation type="submission" date="2015-02" db="EMBL/GenBank/DDBJ databases">
        <title>Genome sequencing for Strongylocentrotus purpuratus.</title>
        <authorList>
            <person name="Murali S."/>
            <person name="Liu Y."/>
            <person name="Vee V."/>
            <person name="English A."/>
            <person name="Wang M."/>
            <person name="Skinner E."/>
            <person name="Han Y."/>
            <person name="Muzny D.M."/>
            <person name="Worley K.C."/>
            <person name="Gibbs R.A."/>
        </authorList>
    </citation>
    <scope>NUCLEOTIDE SEQUENCE</scope>
</reference>
<dbReference type="AlphaFoldDB" id="A0A7M7PME5"/>
<dbReference type="InParanoid" id="A0A7M7PME5"/>
<keyword evidence="3" id="KW-1185">Reference proteome</keyword>
<reference evidence="2" key="2">
    <citation type="submission" date="2021-01" db="UniProtKB">
        <authorList>
            <consortium name="EnsemblMetazoa"/>
        </authorList>
    </citation>
    <scope>IDENTIFICATION</scope>
</reference>
<accession>A0A7M7PME5</accession>
<protein>
    <submittedName>
        <fullName evidence="2">Uncharacterized protein</fullName>
    </submittedName>
</protein>
<feature type="compositionally biased region" description="Polar residues" evidence="1">
    <location>
        <begin position="154"/>
        <end position="167"/>
    </location>
</feature>
<evidence type="ECO:0000313" key="3">
    <source>
        <dbReference type="Proteomes" id="UP000007110"/>
    </source>
</evidence>
<sequence length="167" mass="17177">MTQTTAPAVVPGTYTLPTVNYEGSGAQVQGGPTVMGAVGWTPPAGPLPEKGPIQGGQAAPAEIPPPEYSYKKSRRTVPPMTQTAAPADVPGTYTLPTVNYEGSDAQVQGGPTVMGAVGWTPPAGPLPEKVQIQGEQAARVEMPPPAYSYAIHNPATSTSNNPSENEK</sequence>
<feature type="region of interest" description="Disordered" evidence="1">
    <location>
        <begin position="32"/>
        <end position="127"/>
    </location>
</feature>
<name>A0A7M7PME5_STRPU</name>
<evidence type="ECO:0000313" key="2">
    <source>
        <dbReference type="EnsemblMetazoa" id="XP_030851586"/>
    </source>
</evidence>
<organism evidence="2 3">
    <name type="scientific">Strongylocentrotus purpuratus</name>
    <name type="common">Purple sea urchin</name>
    <dbReference type="NCBI Taxonomy" id="7668"/>
    <lineage>
        <taxon>Eukaryota</taxon>
        <taxon>Metazoa</taxon>
        <taxon>Echinodermata</taxon>
        <taxon>Eleutherozoa</taxon>
        <taxon>Echinozoa</taxon>
        <taxon>Echinoidea</taxon>
        <taxon>Euechinoidea</taxon>
        <taxon>Echinacea</taxon>
        <taxon>Camarodonta</taxon>
        <taxon>Echinidea</taxon>
        <taxon>Strongylocentrotidae</taxon>
        <taxon>Strongylocentrotus</taxon>
    </lineage>
</organism>
<dbReference type="KEGG" id="spu:115928489"/>
<dbReference type="Proteomes" id="UP000007110">
    <property type="component" value="Unassembled WGS sequence"/>
</dbReference>
<dbReference type="RefSeq" id="XP_030851586.1">
    <property type="nucleotide sequence ID" value="XM_030995726.1"/>
</dbReference>
<proteinExistence type="predicted"/>
<feature type="region of interest" description="Disordered" evidence="1">
    <location>
        <begin position="147"/>
        <end position="167"/>
    </location>
</feature>
<dbReference type="EnsemblMetazoa" id="XM_030995726">
    <property type="protein sequence ID" value="XP_030851586"/>
    <property type="gene ID" value="LOC115928489"/>
</dbReference>
<evidence type="ECO:0000256" key="1">
    <source>
        <dbReference type="SAM" id="MobiDB-lite"/>
    </source>
</evidence>